<keyword evidence="1" id="KW-0175">Coiled coil</keyword>
<evidence type="ECO:0000313" key="3">
    <source>
        <dbReference type="Proteomes" id="UP000323225"/>
    </source>
</evidence>
<feature type="coiled-coil region" evidence="1">
    <location>
        <begin position="151"/>
        <end position="265"/>
    </location>
</feature>
<feature type="coiled-coil region" evidence="1">
    <location>
        <begin position="304"/>
        <end position="395"/>
    </location>
</feature>
<protein>
    <submittedName>
        <fullName evidence="2">Uncharacterized protein</fullName>
    </submittedName>
</protein>
<name>A0A5Q6PJ01_VIBCL</name>
<proteinExistence type="predicted"/>
<dbReference type="SUPFAM" id="SSF90257">
    <property type="entry name" value="Myosin rod fragments"/>
    <property type="match status" value="1"/>
</dbReference>
<comment type="caution">
    <text evidence="2">The sequence shown here is derived from an EMBL/GenBank/DDBJ whole genome shotgun (WGS) entry which is preliminary data.</text>
</comment>
<dbReference type="EMBL" id="VUAA01000010">
    <property type="protein sequence ID" value="KAA1254650.1"/>
    <property type="molecule type" value="Genomic_DNA"/>
</dbReference>
<evidence type="ECO:0000256" key="1">
    <source>
        <dbReference type="SAM" id="Coils"/>
    </source>
</evidence>
<organism evidence="2 3">
    <name type="scientific">Vibrio cholerae</name>
    <dbReference type="NCBI Taxonomy" id="666"/>
    <lineage>
        <taxon>Bacteria</taxon>
        <taxon>Pseudomonadati</taxon>
        <taxon>Pseudomonadota</taxon>
        <taxon>Gammaproteobacteria</taxon>
        <taxon>Vibrionales</taxon>
        <taxon>Vibrionaceae</taxon>
        <taxon>Vibrio</taxon>
    </lineage>
</organism>
<gene>
    <name evidence="2" type="ORF">F0M16_10310</name>
</gene>
<dbReference type="Proteomes" id="UP000323225">
    <property type="component" value="Unassembled WGS sequence"/>
</dbReference>
<evidence type="ECO:0000313" key="2">
    <source>
        <dbReference type="EMBL" id="KAA1254650.1"/>
    </source>
</evidence>
<accession>A0A5Q6PJ01</accession>
<sequence>MSALKQEIGSNVTPIVASELADLQNKINIMDWWHVSEIVSKACSLPEDQLLNPEASIPASSKAGRLQHQTIHQFITRTGSALGLAMDWNEWAEIIQATMLKKRYSIHLTDKSQIVKQFNDIKNFIGREPISEEEYHVERDNFFTNVKNELQAKHRRNVSELESKVQTLEFQSQNAESEISKLNELLDATKLAHKQEIQDLEKQKATALKANEMLAAEKLSEQKAALEAQHSIVIEEINNKLLLANHKHQEEVDKLQGQILSLKEDHKAEIERILSEYVAISKHREVELSLSKEREKSQAMLLEVQSLNDNNSKLEITNQSLTESLSQYEQKSMSFKAQLEELQAKIVSGEISATDISAQKIQEIEAQNAELIAMKAKYDAKVDELSKANEQKAKKIGSLTAKIKKYKKAIKMYRTMLIETQKSNTVFKLTTAAFLTSSVVLIILQGVKLLAYGG</sequence>
<reference evidence="2 3" key="1">
    <citation type="submission" date="2019-09" db="EMBL/GenBank/DDBJ databases">
        <authorList>
            <person name="Kritzky A."/>
            <person name="Schelkanova E.Y."/>
            <person name="Alkhova Z.V."/>
            <person name="Smirnova N.I."/>
        </authorList>
    </citation>
    <scope>NUCLEOTIDE SEQUENCE [LARGE SCALE GENOMIC DNA]</scope>
    <source>
        <strain evidence="2 3">M1526</strain>
    </source>
</reference>
<dbReference type="AlphaFoldDB" id="A0A5Q6PJ01"/>